<reference evidence="1" key="1">
    <citation type="submission" date="2021-06" db="EMBL/GenBank/DDBJ databases">
        <authorList>
            <person name="Kallberg Y."/>
            <person name="Tangrot J."/>
            <person name="Rosling A."/>
        </authorList>
    </citation>
    <scope>NUCLEOTIDE SEQUENCE</scope>
    <source>
        <strain evidence="1">28 12/20/2015</strain>
    </source>
</reference>
<accession>A0ACA9MTT8</accession>
<protein>
    <submittedName>
        <fullName evidence="1">4261_t:CDS:1</fullName>
    </submittedName>
</protein>
<organism evidence="1 2">
    <name type="scientific">Cetraspora pellucida</name>
    <dbReference type="NCBI Taxonomy" id="1433469"/>
    <lineage>
        <taxon>Eukaryota</taxon>
        <taxon>Fungi</taxon>
        <taxon>Fungi incertae sedis</taxon>
        <taxon>Mucoromycota</taxon>
        <taxon>Glomeromycotina</taxon>
        <taxon>Glomeromycetes</taxon>
        <taxon>Diversisporales</taxon>
        <taxon>Gigasporaceae</taxon>
        <taxon>Cetraspora</taxon>
    </lineage>
</organism>
<evidence type="ECO:0000313" key="2">
    <source>
        <dbReference type="Proteomes" id="UP000789366"/>
    </source>
</evidence>
<dbReference type="Proteomes" id="UP000789366">
    <property type="component" value="Unassembled WGS sequence"/>
</dbReference>
<gene>
    <name evidence="1" type="ORF">SPELUC_LOCUS7601</name>
</gene>
<comment type="caution">
    <text evidence="1">The sequence shown here is derived from an EMBL/GenBank/DDBJ whole genome shotgun (WGS) entry which is preliminary data.</text>
</comment>
<keyword evidence="2" id="KW-1185">Reference proteome</keyword>
<name>A0ACA9MTT8_9GLOM</name>
<sequence>MWDPVENASQYEVFLLAFGQRSSFNRIPETFIEYDMQEFEKQIMNSPGCPILIYTCTIQAVTGRESFDGPVTHINKGFKQLPKPTNVNMEKFSNKLHISYTPITLSDNLKKDFKGYKINLCNIQSPNERLVAKSPLIEDITSGCHDFDFEDIQFEEGGNYQAKVYAITSNDQTISSFSGNSIKTMQSLLPPENVQISVKLEEPDMRILISCDFNLKTKAYILGVINYNTKKYKSKLIKPLIDSPIVKHELSLAEIREIHDSPEFAEFHAFAQSIGDKDEFDSIISNSNSVVTQFEAPKNILLELEKKQEFSITYFAPTEGAKNKTSERNDVIIIQVLNLKKDIEYIARLRKVVHDEDPARYMS</sequence>
<evidence type="ECO:0000313" key="1">
    <source>
        <dbReference type="EMBL" id="CAG8613881.1"/>
    </source>
</evidence>
<feature type="non-terminal residue" evidence="1">
    <location>
        <position position="363"/>
    </location>
</feature>
<dbReference type="EMBL" id="CAJVPW010010297">
    <property type="protein sequence ID" value="CAG8613881.1"/>
    <property type="molecule type" value="Genomic_DNA"/>
</dbReference>
<proteinExistence type="predicted"/>